<dbReference type="AlphaFoldDB" id="A0A9P3QRA1"/>
<dbReference type="KEGG" id="lmom:IJ09_06365"/>
<dbReference type="EMBL" id="DAAEQL010000008">
    <property type="protein sequence ID" value="HAA8491410.1"/>
    <property type="molecule type" value="Genomic_DNA"/>
</dbReference>
<evidence type="ECO:0000313" key="2">
    <source>
        <dbReference type="Proteomes" id="UP000840567"/>
    </source>
</evidence>
<reference evidence="1 2" key="1">
    <citation type="journal article" date="2018" name="Genome Biol.">
        <title>SKESA: strategic k-mer extension for scrupulous assemblies.</title>
        <authorList>
            <person name="Souvorov A."/>
            <person name="Agarwala R."/>
            <person name="Lipman D.J."/>
        </authorList>
    </citation>
    <scope>NUCLEOTIDE SEQUENCE [LARGE SCALE GENOMIC DNA]</scope>
    <source>
        <strain evidence="1">Sam_F526FDD3-C0F7-43DB-B204-E231FEF9C926</strain>
    </source>
</reference>
<proteinExistence type="predicted"/>
<comment type="caution">
    <text evidence="1">The sequence shown here is derived from an EMBL/GenBank/DDBJ whole genome shotgun (WGS) entry which is preliminary data.</text>
</comment>
<dbReference type="RefSeq" id="WP_012951373.1">
    <property type="nucleotide sequence ID" value="NZ_BAAFVF010000016.1"/>
</dbReference>
<organism evidence="1 2">
    <name type="scientific">Listeria monocytogenes</name>
    <dbReference type="NCBI Taxonomy" id="1639"/>
    <lineage>
        <taxon>Bacteria</taxon>
        <taxon>Bacillati</taxon>
        <taxon>Bacillota</taxon>
        <taxon>Bacilli</taxon>
        <taxon>Bacillales</taxon>
        <taxon>Listeriaceae</taxon>
        <taxon>Listeria</taxon>
    </lineage>
</organism>
<name>A0A9P3QRA1_LISMN</name>
<dbReference type="Proteomes" id="UP000840567">
    <property type="component" value="Unassembled WGS sequence"/>
</dbReference>
<sequence length="421" mass="48465">MNRKRLIIIGSIILAIFLIFLVVGKSTTRSQETLEKELISSIEEKDTNKFLNLFDSSKKKLKYSTIGAKSILDEWEYDLKGNTALIMEIIDPKGSQYAEIDADAKYHITIKEKKHWLFFKNYYLDTNVSKIKLDKTAQSETIYLKGEKISPKEFENDFFPGKYEFSASKKFEYTTVKDSEGVKINGDGENEELAFSFKGTTVEIPKGPESLFVTFNGKETKMHLNPKEKQDFGPISEDDTDKVEISGKLPLVTEVGNIKIENNNSIFKYNGTEFENTKFDNQKLSDEMNNFVKSEFAAFKSRKISDIKNVTDNFISNNKEKYNQDLAFFPPEHRENTLKAVYYDKETPKLYINDDGELGMTIEGIILSNNDKQNEIEEDLTIDLLYVEKDDKWLVNDYSCGGRYSDMPSENAMDSYIVTKY</sequence>
<evidence type="ECO:0000313" key="1">
    <source>
        <dbReference type="EMBL" id="HAA8491410.1"/>
    </source>
</evidence>
<accession>A0A9P3QRA1</accession>
<protein>
    <submittedName>
        <fullName evidence="1">Uncharacterized protein</fullName>
    </submittedName>
</protein>
<gene>
    <name evidence="1" type="ORF">GHO09_12910</name>
</gene>